<comment type="catalytic activity">
    <reaction evidence="10">
        <text>N-acetyl-alpha-D-glucosamine 1-phosphate + UTP + H(+) = UDP-N-acetyl-alpha-D-glucosamine + diphosphate</text>
        <dbReference type="Rhea" id="RHEA:13509"/>
        <dbReference type="ChEBI" id="CHEBI:15378"/>
        <dbReference type="ChEBI" id="CHEBI:33019"/>
        <dbReference type="ChEBI" id="CHEBI:46398"/>
        <dbReference type="ChEBI" id="CHEBI:57705"/>
        <dbReference type="ChEBI" id="CHEBI:57776"/>
        <dbReference type="EC" id="2.7.7.23"/>
    </reaction>
</comment>
<name>A0A1G2RQ06_9BACT</name>
<dbReference type="GO" id="GO:0003977">
    <property type="term" value="F:UDP-N-acetylglucosamine diphosphorylase activity"/>
    <property type="evidence" value="ECO:0007669"/>
    <property type="project" value="UniProtKB-EC"/>
</dbReference>
<reference evidence="12 13" key="1">
    <citation type="journal article" date="2016" name="Nat. Commun.">
        <title>Thousands of microbial genomes shed light on interconnected biogeochemical processes in an aquifer system.</title>
        <authorList>
            <person name="Anantharaman K."/>
            <person name="Brown C.T."/>
            <person name="Hug L.A."/>
            <person name="Sharon I."/>
            <person name="Castelle C.J."/>
            <person name="Probst A.J."/>
            <person name="Thomas B.C."/>
            <person name="Singh A."/>
            <person name="Wilkins M.J."/>
            <person name="Karaoz U."/>
            <person name="Brodie E.L."/>
            <person name="Williams K.H."/>
            <person name="Hubbard S.S."/>
            <person name="Banfield J.F."/>
        </authorList>
    </citation>
    <scope>NUCLEOTIDE SEQUENCE [LARGE SCALE GENOMIC DNA]</scope>
</reference>
<evidence type="ECO:0000313" key="13">
    <source>
        <dbReference type="Proteomes" id="UP000177081"/>
    </source>
</evidence>
<dbReference type="InterPro" id="IPR050065">
    <property type="entry name" value="GlmU-like"/>
</dbReference>
<dbReference type="PANTHER" id="PTHR43584:SF8">
    <property type="entry name" value="N-ACETYLMURAMATE ALPHA-1-PHOSPHATE URIDYLYLTRANSFERASE"/>
    <property type="match status" value="1"/>
</dbReference>
<evidence type="ECO:0000256" key="5">
    <source>
        <dbReference type="ARBA" id="ARBA00022679"/>
    </source>
</evidence>
<comment type="pathway">
    <text evidence="1">Nucleotide-sugar biosynthesis; UDP-N-acetyl-alpha-D-glucosamine biosynthesis; N-acetyl-alpha-D-glucosamine 1-phosphate from alpha-D-glucosamine 6-phosphate (route II): step 2/2.</text>
</comment>
<evidence type="ECO:0000256" key="8">
    <source>
        <dbReference type="ARBA" id="ARBA00023315"/>
    </source>
</evidence>
<evidence type="ECO:0000256" key="1">
    <source>
        <dbReference type="ARBA" id="ARBA00005166"/>
    </source>
</evidence>
<dbReference type="Gene3D" id="3.90.550.10">
    <property type="entry name" value="Spore Coat Polysaccharide Biosynthesis Protein SpsA, Chain A"/>
    <property type="match status" value="1"/>
</dbReference>
<dbReference type="PANTHER" id="PTHR43584">
    <property type="entry name" value="NUCLEOTIDYL TRANSFERASE"/>
    <property type="match status" value="1"/>
</dbReference>
<evidence type="ECO:0000313" key="12">
    <source>
        <dbReference type="EMBL" id="OHA74449.1"/>
    </source>
</evidence>
<dbReference type="Pfam" id="PF00132">
    <property type="entry name" value="Hexapep"/>
    <property type="match status" value="1"/>
</dbReference>
<gene>
    <name evidence="12" type="ORF">A3A32_00040</name>
</gene>
<accession>A0A1G2RQ06</accession>
<evidence type="ECO:0000256" key="2">
    <source>
        <dbReference type="ARBA" id="ARBA00005208"/>
    </source>
</evidence>
<dbReference type="EMBL" id="MHUI01000029">
    <property type="protein sequence ID" value="OHA74449.1"/>
    <property type="molecule type" value="Genomic_DNA"/>
</dbReference>
<proteinExistence type="inferred from homology"/>
<feature type="domain" description="Nucleotidyl transferase" evidence="11">
    <location>
        <begin position="6"/>
        <end position="208"/>
    </location>
</feature>
<evidence type="ECO:0000256" key="9">
    <source>
        <dbReference type="ARBA" id="ARBA00048247"/>
    </source>
</evidence>
<dbReference type="SUPFAM" id="SSF53448">
    <property type="entry name" value="Nucleotide-diphospho-sugar transferases"/>
    <property type="match status" value="1"/>
</dbReference>
<keyword evidence="8" id="KW-0012">Acyltransferase</keyword>
<comment type="similarity">
    <text evidence="3">In the C-terminal section; belongs to the transferase hexapeptide repeat family.</text>
</comment>
<dbReference type="InterPro" id="IPR001451">
    <property type="entry name" value="Hexapep"/>
</dbReference>
<organism evidence="12 13">
    <name type="scientific">Candidatus Wildermuthbacteria bacterium RIFCSPLOWO2_01_FULL_48_35</name>
    <dbReference type="NCBI Taxonomy" id="1802463"/>
    <lineage>
        <taxon>Bacteria</taxon>
        <taxon>Candidatus Wildermuthiibacteriota</taxon>
    </lineage>
</organism>
<dbReference type="InterPro" id="IPR005835">
    <property type="entry name" value="NTP_transferase_dom"/>
</dbReference>
<comment type="pathway">
    <text evidence="2">Nucleotide-sugar biosynthesis; UDP-N-acetyl-alpha-D-glucosamine biosynthesis; UDP-N-acetyl-alpha-D-glucosamine from N-acetyl-alpha-D-glucosamine 1-phosphate: step 1/1.</text>
</comment>
<comment type="similarity">
    <text evidence="4">In the N-terminal section; belongs to the N-acetylglucosamine-1-phosphate uridyltransferase family.</text>
</comment>
<protein>
    <recommendedName>
        <fullName evidence="11">Nucleotidyl transferase domain-containing protein</fullName>
    </recommendedName>
</protein>
<dbReference type="AlphaFoldDB" id="A0A1G2RQ06"/>
<keyword evidence="7" id="KW-0511">Multifunctional enzyme</keyword>
<comment type="catalytic activity">
    <reaction evidence="9">
        <text>alpha-D-glucosamine 1-phosphate + acetyl-CoA = N-acetyl-alpha-D-glucosamine 1-phosphate + CoA + H(+)</text>
        <dbReference type="Rhea" id="RHEA:13725"/>
        <dbReference type="ChEBI" id="CHEBI:15378"/>
        <dbReference type="ChEBI" id="CHEBI:57287"/>
        <dbReference type="ChEBI" id="CHEBI:57288"/>
        <dbReference type="ChEBI" id="CHEBI:57776"/>
        <dbReference type="ChEBI" id="CHEBI:58516"/>
        <dbReference type="EC" id="2.3.1.157"/>
    </reaction>
</comment>
<evidence type="ECO:0000256" key="10">
    <source>
        <dbReference type="ARBA" id="ARBA00048493"/>
    </source>
</evidence>
<dbReference type="Pfam" id="PF00483">
    <property type="entry name" value="NTP_transferase"/>
    <property type="match status" value="1"/>
</dbReference>
<evidence type="ECO:0000256" key="4">
    <source>
        <dbReference type="ARBA" id="ARBA00007947"/>
    </source>
</evidence>
<keyword evidence="6" id="KW-0548">Nucleotidyltransferase</keyword>
<keyword evidence="5" id="KW-0808">Transferase</keyword>
<dbReference type="InterPro" id="IPR011004">
    <property type="entry name" value="Trimer_LpxA-like_sf"/>
</dbReference>
<dbReference type="SUPFAM" id="SSF51161">
    <property type="entry name" value="Trimeric LpxA-like enzymes"/>
    <property type="match status" value="1"/>
</dbReference>
<evidence type="ECO:0000256" key="7">
    <source>
        <dbReference type="ARBA" id="ARBA00023268"/>
    </source>
</evidence>
<dbReference type="Gene3D" id="2.160.10.10">
    <property type="entry name" value="Hexapeptide repeat proteins"/>
    <property type="match status" value="1"/>
</dbReference>
<evidence type="ECO:0000256" key="3">
    <source>
        <dbReference type="ARBA" id="ARBA00007707"/>
    </source>
</evidence>
<evidence type="ECO:0000256" key="6">
    <source>
        <dbReference type="ARBA" id="ARBA00022695"/>
    </source>
</evidence>
<evidence type="ECO:0000259" key="11">
    <source>
        <dbReference type="Pfam" id="PF00483"/>
    </source>
</evidence>
<dbReference type="Proteomes" id="UP000177081">
    <property type="component" value="Unassembled WGS sequence"/>
</dbReference>
<sequence>MKNITALILAAGKSSRFWPLNTRHKSLFKIMGRPLIWYTLEGLRRAGINDIIIVQGKQKDVETELKPFSFFGMRIKYIVQAEPKGMGNAMWQARAYLKTSFLVLNAERIDAGEILKKTKIIAAGKAPALLGQKTNNSELYGIFRLKGNRALEIIEKPQKGKAPSDIRVVGIYWLEPKFFQYYAKVKKETYDFEMALSEYMRAVTVRVTILDRKNGEILSLKYPWHLFKFKKYLFDAELKPHISKTAKIAKSAAIEGRVYVGERTRIMENAAIKGPCYIGNDCLVGNNALIRDYADLENGAVVGANGELTHSVFQEDVHCHSGFFGDSIFDRNCRVGAGTVTANVRLDRGRIKPYIDKEKTDSGLDSLGAIVGEEAHIGIHTSFMPGILVGANCVIGSSTVVRENVPENTLLYSEFTQQSKRRK</sequence>
<comment type="caution">
    <text evidence="12">The sequence shown here is derived from an EMBL/GenBank/DDBJ whole genome shotgun (WGS) entry which is preliminary data.</text>
</comment>
<dbReference type="GO" id="GO:0019134">
    <property type="term" value="F:glucosamine-1-phosphate N-acetyltransferase activity"/>
    <property type="evidence" value="ECO:0007669"/>
    <property type="project" value="UniProtKB-EC"/>
</dbReference>
<dbReference type="InterPro" id="IPR029044">
    <property type="entry name" value="Nucleotide-diphossugar_trans"/>
</dbReference>